<evidence type="ECO:0000313" key="4">
    <source>
        <dbReference type="EMBL" id="CAF1625749.1"/>
    </source>
</evidence>
<dbReference type="EMBL" id="CAJNOH010005661">
    <property type="protein sequence ID" value="CAF1404895.1"/>
    <property type="molecule type" value="Genomic_DNA"/>
</dbReference>
<feature type="compositionally biased region" description="Low complexity" evidence="1">
    <location>
        <begin position="511"/>
        <end position="524"/>
    </location>
</feature>
<evidence type="ECO:0000313" key="7">
    <source>
        <dbReference type="Proteomes" id="UP000663870"/>
    </source>
</evidence>
<evidence type="ECO:0000313" key="6">
    <source>
        <dbReference type="Proteomes" id="UP000663854"/>
    </source>
</evidence>
<dbReference type="Proteomes" id="UP000663870">
    <property type="component" value="Unassembled WGS sequence"/>
</dbReference>
<accession>A0A815LCT5</accession>
<evidence type="ECO:0000313" key="5">
    <source>
        <dbReference type="EMBL" id="CAF1625757.1"/>
    </source>
</evidence>
<keyword evidence="7" id="KW-1185">Reference proteome</keyword>
<evidence type="ECO:0000256" key="1">
    <source>
        <dbReference type="SAM" id="MobiDB-lite"/>
    </source>
</evidence>
<feature type="compositionally biased region" description="Low complexity" evidence="1">
    <location>
        <begin position="423"/>
        <end position="449"/>
    </location>
</feature>
<dbReference type="EMBL" id="CAJNOH010005662">
    <property type="protein sequence ID" value="CAF1404937.1"/>
    <property type="molecule type" value="Genomic_DNA"/>
</dbReference>
<proteinExistence type="predicted"/>
<feature type="region of interest" description="Disordered" evidence="1">
    <location>
        <begin position="1"/>
        <end position="33"/>
    </location>
</feature>
<feature type="region of interest" description="Disordered" evidence="1">
    <location>
        <begin position="409"/>
        <end position="457"/>
    </location>
</feature>
<organism evidence="3 6">
    <name type="scientific">Rotaria sordida</name>
    <dbReference type="NCBI Taxonomy" id="392033"/>
    <lineage>
        <taxon>Eukaryota</taxon>
        <taxon>Metazoa</taxon>
        <taxon>Spiralia</taxon>
        <taxon>Gnathifera</taxon>
        <taxon>Rotifera</taxon>
        <taxon>Eurotatoria</taxon>
        <taxon>Bdelloidea</taxon>
        <taxon>Philodinida</taxon>
        <taxon>Philodinidae</taxon>
        <taxon>Rotaria</taxon>
    </lineage>
</organism>
<dbReference type="AlphaFoldDB" id="A0A815LCT5"/>
<gene>
    <name evidence="4" type="ORF">JXQ802_LOCUS51156</name>
    <name evidence="5" type="ORF">JXQ802_LOCUS51157</name>
    <name evidence="2" type="ORF">PYM288_LOCUS34942</name>
    <name evidence="3" type="ORF">PYM288_LOCUS34945</name>
</gene>
<feature type="compositionally biased region" description="Polar residues" evidence="1">
    <location>
        <begin position="494"/>
        <end position="510"/>
    </location>
</feature>
<evidence type="ECO:0000313" key="2">
    <source>
        <dbReference type="EMBL" id="CAF1404895.1"/>
    </source>
</evidence>
<sequence length="569" mass="65685">MSDSESTMEPTRREAIDEESLNELTEGDPNFDNLMIDKKRRQSIVPLSHQPKSVVATKASDLESDNGDNEGEEGFDSFIFNNFSAFSGSENVIDWLDNTDKKFNLHKISRKLRYLAIPLLIEGDAKRRYIRNRNSIKSYDDFYEFFLINYDVIEPNTRHFQHNPSYSSNQNNFTHNPLTHKNISFDDQQKNTTNNFDLTDNLPPRPILRSTAMVDIGATRLSGDEPENRSTITPSSNIFHNTSNLDQTTYVIHKVIIDNLIKNPKTFQGGKEDVKQWLEDIEQLIDTAQISDSQKLDLIPYSLRGEARRWYKNTKATLTSWPVLLCTETDPDMSESMKLRHLLKKAKPTLQYEVRKRKPTTIKQFLEYAKESEELLQLSNLETEVERYDHNNTNSNNQITSNVTLTRTNASNPHIDATSFPTYNRKMNNNNYYNSNKYYNNRSNDNNSRPSQLLDSSRSFNSFNSSFRRNNSLYLSDQPTKSKQQFHSNIQRTNYNFSPISSKNQTKSSYQHNNNTSNTNRTNNQTHQVNNIIDTHIPSSSQPTPLLSNSDICTQCQQTGHQASACPRF</sequence>
<feature type="region of interest" description="Disordered" evidence="1">
    <location>
        <begin position="494"/>
        <end position="524"/>
    </location>
</feature>
<comment type="caution">
    <text evidence="3">The sequence shown here is derived from an EMBL/GenBank/DDBJ whole genome shotgun (WGS) entry which is preliminary data.</text>
</comment>
<dbReference type="EMBL" id="CAJNOL010007173">
    <property type="protein sequence ID" value="CAF1625757.1"/>
    <property type="molecule type" value="Genomic_DNA"/>
</dbReference>
<dbReference type="EMBL" id="CAJNOL010007172">
    <property type="protein sequence ID" value="CAF1625749.1"/>
    <property type="molecule type" value="Genomic_DNA"/>
</dbReference>
<dbReference type="Proteomes" id="UP000663854">
    <property type="component" value="Unassembled WGS sequence"/>
</dbReference>
<reference evidence="3" key="1">
    <citation type="submission" date="2021-02" db="EMBL/GenBank/DDBJ databases">
        <authorList>
            <person name="Nowell W R."/>
        </authorList>
    </citation>
    <scope>NUCLEOTIDE SEQUENCE</scope>
</reference>
<name>A0A815LCT5_9BILA</name>
<protein>
    <recommendedName>
        <fullName evidence="8">CCHC-type domain-containing protein</fullName>
    </recommendedName>
</protein>
<evidence type="ECO:0000313" key="3">
    <source>
        <dbReference type="EMBL" id="CAF1404937.1"/>
    </source>
</evidence>
<evidence type="ECO:0008006" key="8">
    <source>
        <dbReference type="Google" id="ProtNLM"/>
    </source>
</evidence>